<evidence type="ECO:0000313" key="2">
    <source>
        <dbReference type="Proteomes" id="UP000828048"/>
    </source>
</evidence>
<protein>
    <submittedName>
        <fullName evidence="1">Uncharacterized protein</fullName>
    </submittedName>
</protein>
<keyword evidence="2" id="KW-1185">Reference proteome</keyword>
<accession>A0ACB7YX84</accession>
<evidence type="ECO:0000313" key="1">
    <source>
        <dbReference type="EMBL" id="KAH7857464.1"/>
    </source>
</evidence>
<name>A0ACB7YX84_9ERIC</name>
<dbReference type="EMBL" id="CM037153">
    <property type="protein sequence ID" value="KAH7857464.1"/>
    <property type="molecule type" value="Genomic_DNA"/>
</dbReference>
<organism evidence="1 2">
    <name type="scientific">Vaccinium darrowii</name>
    <dbReference type="NCBI Taxonomy" id="229202"/>
    <lineage>
        <taxon>Eukaryota</taxon>
        <taxon>Viridiplantae</taxon>
        <taxon>Streptophyta</taxon>
        <taxon>Embryophyta</taxon>
        <taxon>Tracheophyta</taxon>
        <taxon>Spermatophyta</taxon>
        <taxon>Magnoliopsida</taxon>
        <taxon>eudicotyledons</taxon>
        <taxon>Gunneridae</taxon>
        <taxon>Pentapetalae</taxon>
        <taxon>asterids</taxon>
        <taxon>Ericales</taxon>
        <taxon>Ericaceae</taxon>
        <taxon>Vaccinioideae</taxon>
        <taxon>Vaccinieae</taxon>
        <taxon>Vaccinium</taxon>
    </lineage>
</organism>
<sequence length="71" mass="8202">MVEWEGRQHLFSGVNFTICFFAWEWFEACKGAASQEKYIAEKVSDVLQVLHLHRHLVCVDGNYSPQNQDAS</sequence>
<gene>
    <name evidence="1" type="ORF">Vadar_012993</name>
</gene>
<reference evidence="1 2" key="1">
    <citation type="journal article" date="2021" name="Hortic Res">
        <title>High-quality reference genome and annotation aids understanding of berry development for evergreen blueberry (Vaccinium darrowii).</title>
        <authorList>
            <person name="Yu J."/>
            <person name="Hulse-Kemp A.M."/>
            <person name="Babiker E."/>
            <person name="Staton M."/>
        </authorList>
    </citation>
    <scope>NUCLEOTIDE SEQUENCE [LARGE SCALE GENOMIC DNA]</scope>
    <source>
        <strain evidence="2">cv. NJ 8807/NJ 8810</strain>
        <tissue evidence="1">Young leaf</tissue>
    </source>
</reference>
<dbReference type="Proteomes" id="UP000828048">
    <property type="component" value="Chromosome 3"/>
</dbReference>
<proteinExistence type="predicted"/>
<comment type="caution">
    <text evidence="1">The sequence shown here is derived from an EMBL/GenBank/DDBJ whole genome shotgun (WGS) entry which is preliminary data.</text>
</comment>